<feature type="transmembrane region" description="Helical" evidence="1">
    <location>
        <begin position="86"/>
        <end position="109"/>
    </location>
</feature>
<name>A0A7W5H1P3_9PORP</name>
<keyword evidence="3" id="KW-1185">Reference proteome</keyword>
<evidence type="ECO:0000313" key="3">
    <source>
        <dbReference type="Proteomes" id="UP000544222"/>
    </source>
</evidence>
<dbReference type="InterPro" id="IPR021279">
    <property type="entry name" value="DUF2721"/>
</dbReference>
<feature type="transmembrane region" description="Helical" evidence="1">
    <location>
        <begin position="6"/>
        <end position="27"/>
    </location>
</feature>
<reference evidence="2 3" key="1">
    <citation type="submission" date="2020-08" db="EMBL/GenBank/DDBJ databases">
        <title>Genomic Encyclopedia of Type Strains, Phase IV (KMG-IV): sequencing the most valuable type-strain genomes for metagenomic binning, comparative biology and taxonomic classification.</title>
        <authorList>
            <person name="Goeker M."/>
        </authorList>
    </citation>
    <scope>NUCLEOTIDE SEQUENCE [LARGE SCALE GENOMIC DNA]</scope>
    <source>
        <strain evidence="2 3">DSM 27471</strain>
    </source>
</reference>
<keyword evidence="1" id="KW-0472">Membrane</keyword>
<organism evidence="2 3">
    <name type="scientific">Microbacter margulisiae</name>
    <dbReference type="NCBI Taxonomy" id="1350067"/>
    <lineage>
        <taxon>Bacteria</taxon>
        <taxon>Pseudomonadati</taxon>
        <taxon>Bacteroidota</taxon>
        <taxon>Bacteroidia</taxon>
        <taxon>Bacteroidales</taxon>
        <taxon>Porphyromonadaceae</taxon>
        <taxon>Microbacter</taxon>
    </lineage>
</organism>
<dbReference type="Pfam" id="PF11026">
    <property type="entry name" value="DUF2721"/>
    <property type="match status" value="1"/>
</dbReference>
<comment type="caution">
    <text evidence="2">The sequence shown here is derived from an EMBL/GenBank/DDBJ whole genome shotgun (WGS) entry which is preliminary data.</text>
</comment>
<sequence>MQTVQIIEAMLAPGILISACGLFLLGMNNKYSLVVNRIRTLNEELRSLMIKSDKEPLPEKQATRLENIRMQIDKLYNRIHLVRNAVVSYSTAVGFFIATCLSIGVQFVFGETVVLSSISLVLFIVGLAFLLTGIIFAVKEVQKGFEIVGIEVEHDAH</sequence>
<dbReference type="EMBL" id="JACHYB010000001">
    <property type="protein sequence ID" value="MBB3186591.1"/>
    <property type="molecule type" value="Genomic_DNA"/>
</dbReference>
<keyword evidence="1" id="KW-1133">Transmembrane helix</keyword>
<proteinExistence type="predicted"/>
<accession>A0A7W5H1P3</accession>
<dbReference type="RefSeq" id="WP_221202137.1">
    <property type="nucleotide sequence ID" value="NZ_JACHYB010000001.1"/>
</dbReference>
<evidence type="ECO:0000313" key="2">
    <source>
        <dbReference type="EMBL" id="MBB3186591.1"/>
    </source>
</evidence>
<keyword evidence="1" id="KW-0812">Transmembrane</keyword>
<evidence type="ECO:0000256" key="1">
    <source>
        <dbReference type="SAM" id="Phobius"/>
    </source>
</evidence>
<dbReference type="AlphaFoldDB" id="A0A7W5H1P3"/>
<dbReference type="Proteomes" id="UP000544222">
    <property type="component" value="Unassembled WGS sequence"/>
</dbReference>
<protein>
    <recommendedName>
        <fullName evidence="4">DUF2721 domain-containing protein</fullName>
    </recommendedName>
</protein>
<evidence type="ECO:0008006" key="4">
    <source>
        <dbReference type="Google" id="ProtNLM"/>
    </source>
</evidence>
<feature type="transmembrane region" description="Helical" evidence="1">
    <location>
        <begin position="115"/>
        <end position="138"/>
    </location>
</feature>
<gene>
    <name evidence="2" type="ORF">FHX64_000754</name>
</gene>